<name>A0A2T9K3Y4_9CAUL</name>
<evidence type="ECO:0000313" key="2">
    <source>
        <dbReference type="EMBL" id="PVM90688.1"/>
    </source>
</evidence>
<keyword evidence="3" id="KW-1185">Reference proteome</keyword>
<dbReference type="RefSeq" id="WP_109100674.1">
    <property type="nucleotide sequence ID" value="NZ_QDKQ01000034.1"/>
</dbReference>
<dbReference type="AlphaFoldDB" id="A0A2T9K3Y4"/>
<dbReference type="Proteomes" id="UP000245073">
    <property type="component" value="Unassembled WGS sequence"/>
</dbReference>
<evidence type="ECO:0000259" key="1">
    <source>
        <dbReference type="Pfam" id="PF23771"/>
    </source>
</evidence>
<dbReference type="OrthoDB" id="8452518at2"/>
<proteinExistence type="predicted"/>
<accession>A0A2T9K3Y4</accession>
<reference evidence="2 3" key="1">
    <citation type="submission" date="2018-04" db="EMBL/GenBank/DDBJ databases">
        <title>The genome sequence of Caulobacter sp. 744.</title>
        <authorList>
            <person name="Gao J."/>
            <person name="Sun J."/>
        </authorList>
    </citation>
    <scope>NUCLEOTIDE SEQUENCE [LARGE SCALE GENOMIC DNA]</scope>
    <source>
        <strain evidence="2 3">774</strain>
    </source>
</reference>
<dbReference type="InterPro" id="IPR055592">
    <property type="entry name" value="DUF7168"/>
</dbReference>
<evidence type="ECO:0000313" key="3">
    <source>
        <dbReference type="Proteomes" id="UP000245073"/>
    </source>
</evidence>
<sequence>MSKRDRIAALCRALAAKTVANGCTEAEALAAAEKLAVLLAEHNMELDEAEMRATPIDRFTGSVGSEVGERLPRIATAIGQLTGATSWRSLAGVYPVQINFFGLEHEVQVARYLLEICARALRDACERQNRDLALLRPIIRRARMQAYLDGMADRLAERIRAMKPPAPTGTGLVVLRNQLVDAALAEAGIQLQDMRRRSSRDYDPAYGHGRLAGDGVSLNAGVTSQNPQRALR</sequence>
<feature type="domain" description="DUF7168" evidence="1">
    <location>
        <begin position="73"/>
        <end position="187"/>
    </location>
</feature>
<protein>
    <recommendedName>
        <fullName evidence="1">DUF7168 domain-containing protein</fullName>
    </recommendedName>
</protein>
<gene>
    <name evidence="2" type="ORF">DDF67_09670</name>
</gene>
<comment type="caution">
    <text evidence="2">The sequence shown here is derived from an EMBL/GenBank/DDBJ whole genome shotgun (WGS) entry which is preliminary data.</text>
</comment>
<dbReference type="EMBL" id="QDKQ01000034">
    <property type="protein sequence ID" value="PVM90688.1"/>
    <property type="molecule type" value="Genomic_DNA"/>
</dbReference>
<organism evidence="2 3">
    <name type="scientific">Caulobacter endophyticus</name>
    <dbReference type="NCBI Taxonomy" id="2172652"/>
    <lineage>
        <taxon>Bacteria</taxon>
        <taxon>Pseudomonadati</taxon>
        <taxon>Pseudomonadota</taxon>
        <taxon>Alphaproteobacteria</taxon>
        <taxon>Caulobacterales</taxon>
        <taxon>Caulobacteraceae</taxon>
        <taxon>Caulobacter</taxon>
    </lineage>
</organism>
<dbReference type="Pfam" id="PF23771">
    <property type="entry name" value="DUF7168"/>
    <property type="match status" value="1"/>
</dbReference>